<dbReference type="InterPro" id="IPR036397">
    <property type="entry name" value="RNaseH_sf"/>
</dbReference>
<feature type="compositionally biased region" description="Basic residues" evidence="1">
    <location>
        <begin position="403"/>
        <end position="412"/>
    </location>
</feature>
<dbReference type="SUPFAM" id="SSF53098">
    <property type="entry name" value="Ribonuclease H-like"/>
    <property type="match status" value="1"/>
</dbReference>
<gene>
    <name evidence="2" type="ORF">SLS58_005075</name>
</gene>
<proteinExistence type="predicted"/>
<comment type="caution">
    <text evidence="2">The sequence shown here is derived from an EMBL/GenBank/DDBJ whole genome shotgun (WGS) entry which is preliminary data.</text>
</comment>
<dbReference type="Gene3D" id="3.30.420.10">
    <property type="entry name" value="Ribonuclease H-like superfamily/Ribonuclease H"/>
    <property type="match status" value="1"/>
</dbReference>
<dbReference type="Proteomes" id="UP001521184">
    <property type="component" value="Unassembled WGS sequence"/>
</dbReference>
<evidence type="ECO:0000256" key="1">
    <source>
        <dbReference type="SAM" id="MobiDB-lite"/>
    </source>
</evidence>
<dbReference type="InterPro" id="IPR012337">
    <property type="entry name" value="RNaseH-like_sf"/>
</dbReference>
<evidence type="ECO:0000313" key="3">
    <source>
        <dbReference type="Proteomes" id="UP001521184"/>
    </source>
</evidence>
<reference evidence="2 3" key="1">
    <citation type="journal article" date="2023" name="Plant Dis.">
        <title>First Report of Diplodia intermedia Causing Canker and Dieback Diseases on Apple Trees in Canada.</title>
        <authorList>
            <person name="Ellouze W."/>
            <person name="Ilyukhin E."/>
            <person name="Sulman M."/>
            <person name="Ali S."/>
        </authorList>
    </citation>
    <scope>NUCLEOTIDE SEQUENCE [LARGE SCALE GENOMIC DNA]</scope>
    <source>
        <strain evidence="2 3">M45-28</strain>
    </source>
</reference>
<sequence length="412" mass="45506">MAAPDALPLQSILHLWESTGTVSLPPTYPDRALSPDTAAVRGMELEIIDLLNPITIQQEQAEPLLPPSLPSSASPPFRYTVEQKLEILDHLTQYTVALRVAEKQEQEQDDAIPPRPRPTTPENGDPPAPPTNTPINYDPRRPPSGTIRGIAVVRPTRAAAVAFATRFSAAAADEGILAVFTDGSASPPTDADRHDRFCGAAVVHRDGAAGAWVERGYAVPPHQGRHNVNAELFATGRGLRDAKAYIVKRQEEEEEAMARVDVDGSGGGGGRNDNNDNNSLVIHTLYVFGDLQALLTESVAKMIARGQWNKVDCWLLHEFLRLDAELADLGVRVEYHWVPGHSGVEGNERADRVAARARPDQMHPDVFVVPPPPSREERERRRELKQERKRKKREGGESGSGDKRKRARRRRR</sequence>
<dbReference type="EMBL" id="JAKEKT020000029">
    <property type="protein sequence ID" value="KAL1643106.1"/>
    <property type="molecule type" value="Genomic_DNA"/>
</dbReference>
<feature type="region of interest" description="Disordered" evidence="1">
    <location>
        <begin position="103"/>
        <end position="147"/>
    </location>
</feature>
<name>A0ABR3TRU6_9PEZI</name>
<feature type="compositionally biased region" description="Pro residues" evidence="1">
    <location>
        <begin position="113"/>
        <end position="132"/>
    </location>
</feature>
<feature type="region of interest" description="Disordered" evidence="1">
    <location>
        <begin position="356"/>
        <end position="412"/>
    </location>
</feature>
<evidence type="ECO:0000313" key="2">
    <source>
        <dbReference type="EMBL" id="KAL1643106.1"/>
    </source>
</evidence>
<feature type="compositionally biased region" description="Basic and acidic residues" evidence="1">
    <location>
        <begin position="374"/>
        <end position="386"/>
    </location>
</feature>
<protein>
    <recommendedName>
        <fullName evidence="4">RNase H type-1 domain-containing protein</fullName>
    </recommendedName>
</protein>
<keyword evidence="3" id="KW-1185">Reference proteome</keyword>
<evidence type="ECO:0008006" key="4">
    <source>
        <dbReference type="Google" id="ProtNLM"/>
    </source>
</evidence>
<accession>A0ABR3TRU6</accession>
<organism evidence="2 3">
    <name type="scientific">Diplodia intermedia</name>
    <dbReference type="NCBI Taxonomy" id="856260"/>
    <lineage>
        <taxon>Eukaryota</taxon>
        <taxon>Fungi</taxon>
        <taxon>Dikarya</taxon>
        <taxon>Ascomycota</taxon>
        <taxon>Pezizomycotina</taxon>
        <taxon>Dothideomycetes</taxon>
        <taxon>Dothideomycetes incertae sedis</taxon>
        <taxon>Botryosphaeriales</taxon>
        <taxon>Botryosphaeriaceae</taxon>
        <taxon>Diplodia</taxon>
    </lineage>
</organism>